<protein>
    <submittedName>
        <fullName evidence="1">Uncharacterized protein</fullName>
    </submittedName>
</protein>
<reference evidence="1" key="2">
    <citation type="journal article" date="2015" name="Data Brief">
        <title>Shoot transcriptome of the giant reed, Arundo donax.</title>
        <authorList>
            <person name="Barrero R.A."/>
            <person name="Guerrero F.D."/>
            <person name="Moolhuijzen P."/>
            <person name="Goolsby J.A."/>
            <person name="Tidwell J."/>
            <person name="Bellgard S.E."/>
            <person name="Bellgard M.I."/>
        </authorList>
    </citation>
    <scope>NUCLEOTIDE SEQUENCE</scope>
    <source>
        <tissue evidence="1">Shoot tissue taken approximately 20 cm above the soil surface</tissue>
    </source>
</reference>
<dbReference type="AlphaFoldDB" id="A0A0A9B937"/>
<proteinExistence type="predicted"/>
<organism evidence="1">
    <name type="scientific">Arundo donax</name>
    <name type="common">Giant reed</name>
    <name type="synonym">Donax arundinaceus</name>
    <dbReference type="NCBI Taxonomy" id="35708"/>
    <lineage>
        <taxon>Eukaryota</taxon>
        <taxon>Viridiplantae</taxon>
        <taxon>Streptophyta</taxon>
        <taxon>Embryophyta</taxon>
        <taxon>Tracheophyta</taxon>
        <taxon>Spermatophyta</taxon>
        <taxon>Magnoliopsida</taxon>
        <taxon>Liliopsida</taxon>
        <taxon>Poales</taxon>
        <taxon>Poaceae</taxon>
        <taxon>PACMAD clade</taxon>
        <taxon>Arundinoideae</taxon>
        <taxon>Arundineae</taxon>
        <taxon>Arundo</taxon>
    </lineage>
</organism>
<dbReference type="EMBL" id="GBRH01239242">
    <property type="protein sequence ID" value="JAD58653.1"/>
    <property type="molecule type" value="Transcribed_RNA"/>
</dbReference>
<evidence type="ECO:0000313" key="1">
    <source>
        <dbReference type="EMBL" id="JAD58653.1"/>
    </source>
</evidence>
<accession>A0A0A9B937</accession>
<name>A0A0A9B937_ARUDO</name>
<reference evidence="1" key="1">
    <citation type="submission" date="2014-09" db="EMBL/GenBank/DDBJ databases">
        <authorList>
            <person name="Magalhaes I.L.F."/>
            <person name="Oliveira U."/>
            <person name="Santos F.R."/>
            <person name="Vidigal T.H.D.A."/>
            <person name="Brescovit A.D."/>
            <person name="Santos A.J."/>
        </authorList>
    </citation>
    <scope>NUCLEOTIDE SEQUENCE</scope>
    <source>
        <tissue evidence="1">Shoot tissue taken approximately 20 cm above the soil surface</tissue>
    </source>
</reference>
<sequence>MLHHFVHFWDALDYYTSTLPMIIFRLLSVTVSPVQLMD</sequence>